<organism evidence="2 3">
    <name type="scientific">Heliomicrobium undosum</name>
    <dbReference type="NCBI Taxonomy" id="121734"/>
    <lineage>
        <taxon>Bacteria</taxon>
        <taxon>Bacillati</taxon>
        <taxon>Bacillota</taxon>
        <taxon>Clostridia</taxon>
        <taxon>Eubacteriales</taxon>
        <taxon>Heliobacteriaceae</taxon>
        <taxon>Heliomicrobium</taxon>
    </lineage>
</organism>
<sequence length="131" mass="14051">MVSLWHWKPVWAGLLRAAAILAGGMALTIVLLWRLSGPVYFLSPWIIVLLGAAAFFGGYRAARLARRRGWLQGLIVGMLLALFFMTLWSSTGAYSLTIAGADALMLMMLGAAGGVLGVQSTGRTNRVLTGR</sequence>
<dbReference type="NCBIfam" id="TIGR04086">
    <property type="entry name" value="TIGR04086_membr"/>
    <property type="match status" value="1"/>
</dbReference>
<dbReference type="Pfam" id="PF12670">
    <property type="entry name" value="DUF3792"/>
    <property type="match status" value="1"/>
</dbReference>
<evidence type="ECO:0000313" key="3">
    <source>
        <dbReference type="Proteomes" id="UP000463470"/>
    </source>
</evidence>
<name>A0A845L0X0_9FIRM</name>
<evidence type="ECO:0000313" key="2">
    <source>
        <dbReference type="EMBL" id="MZP30172.1"/>
    </source>
</evidence>
<dbReference type="InterPro" id="IPR023804">
    <property type="entry name" value="DUF3792_TM"/>
</dbReference>
<evidence type="ECO:0000256" key="1">
    <source>
        <dbReference type="SAM" id="Phobius"/>
    </source>
</evidence>
<keyword evidence="1" id="KW-0812">Transmembrane</keyword>
<dbReference type="EMBL" id="WXEY01000010">
    <property type="protein sequence ID" value="MZP30172.1"/>
    <property type="molecule type" value="Genomic_DNA"/>
</dbReference>
<accession>A0A845L0X0</accession>
<comment type="caution">
    <text evidence="2">The sequence shown here is derived from an EMBL/GenBank/DDBJ whole genome shotgun (WGS) entry which is preliminary data.</text>
</comment>
<keyword evidence="3" id="KW-1185">Reference proteome</keyword>
<dbReference type="RefSeq" id="WP_161258700.1">
    <property type="nucleotide sequence ID" value="NZ_WXEY01000010.1"/>
</dbReference>
<feature type="transmembrane region" description="Helical" evidence="1">
    <location>
        <begin position="12"/>
        <end position="33"/>
    </location>
</feature>
<gene>
    <name evidence="2" type="ORF">GTO91_10675</name>
</gene>
<feature type="transmembrane region" description="Helical" evidence="1">
    <location>
        <begin position="69"/>
        <end position="88"/>
    </location>
</feature>
<reference evidence="2 3" key="1">
    <citation type="submission" date="2020-01" db="EMBL/GenBank/DDBJ databases">
        <title>Whole-genome sequence of Heliobacterium undosum DSM 13378.</title>
        <authorList>
            <person name="Kyndt J.A."/>
            <person name="Meyer T.E."/>
        </authorList>
    </citation>
    <scope>NUCLEOTIDE SEQUENCE [LARGE SCALE GENOMIC DNA]</scope>
    <source>
        <strain evidence="2 3">DSM 13378</strain>
    </source>
</reference>
<feature type="transmembrane region" description="Helical" evidence="1">
    <location>
        <begin position="39"/>
        <end position="57"/>
    </location>
</feature>
<dbReference type="Proteomes" id="UP000463470">
    <property type="component" value="Unassembled WGS sequence"/>
</dbReference>
<keyword evidence="1" id="KW-0472">Membrane</keyword>
<proteinExistence type="predicted"/>
<feature type="transmembrane region" description="Helical" evidence="1">
    <location>
        <begin position="94"/>
        <end position="118"/>
    </location>
</feature>
<protein>
    <submittedName>
        <fullName evidence="2">TIGR04086 family membrane protein</fullName>
    </submittedName>
</protein>
<dbReference type="AlphaFoldDB" id="A0A845L0X0"/>
<keyword evidence="1" id="KW-1133">Transmembrane helix</keyword>